<evidence type="ECO:0000259" key="6">
    <source>
        <dbReference type="PROSITE" id="PS50110"/>
    </source>
</evidence>
<keyword evidence="2" id="KW-0902">Two-component regulatory system</keyword>
<keyword evidence="1" id="KW-0963">Cytoplasm</keyword>
<reference evidence="9" key="1">
    <citation type="submission" date="2023-11" db="EMBL/GenBank/DDBJ databases">
        <title>Genome Sequence of Bacillus pseudomycoides stain BUPM19.</title>
        <authorList>
            <person name="Farhat A."/>
        </authorList>
    </citation>
    <scope>NUCLEOTIDE SEQUENCE [LARGE SCALE GENOMIC DNA]</scope>
    <source>
        <strain evidence="9">BUPM19</strain>
    </source>
</reference>
<dbReference type="Pfam" id="PF00072">
    <property type="entry name" value="Response_reg"/>
    <property type="match status" value="1"/>
</dbReference>
<feature type="domain" description="HTH LytTR-type" evidence="7">
    <location>
        <begin position="143"/>
        <end position="240"/>
    </location>
</feature>
<evidence type="ECO:0000256" key="2">
    <source>
        <dbReference type="ARBA" id="ARBA00023012"/>
    </source>
</evidence>
<keyword evidence="9" id="KW-1185">Reference proteome</keyword>
<dbReference type="SMART" id="SM00448">
    <property type="entry name" value="REC"/>
    <property type="match status" value="1"/>
</dbReference>
<keyword evidence="8" id="KW-0238">DNA-binding</keyword>
<keyword evidence="3" id="KW-0010">Activator</keyword>
<accession>A0ABU5JWP7</accession>
<comment type="caution">
    <text evidence="8">The sequence shown here is derived from an EMBL/GenBank/DDBJ whole genome shotgun (WGS) entry which is preliminary data.</text>
</comment>
<dbReference type="InterPro" id="IPR046947">
    <property type="entry name" value="LytR-like"/>
</dbReference>
<comment type="function">
    <text evidence="4">Required for high-level post-exponential phase expression of a series of secreted proteins.</text>
</comment>
<dbReference type="Gene3D" id="2.40.50.1020">
    <property type="entry name" value="LytTr DNA-binding domain"/>
    <property type="match status" value="1"/>
</dbReference>
<dbReference type="PROSITE" id="PS50110">
    <property type="entry name" value="RESPONSE_REGULATORY"/>
    <property type="match status" value="1"/>
</dbReference>
<keyword evidence="5" id="KW-0597">Phosphoprotein</keyword>
<dbReference type="GO" id="GO:0003677">
    <property type="term" value="F:DNA binding"/>
    <property type="evidence" value="ECO:0007669"/>
    <property type="project" value="UniProtKB-KW"/>
</dbReference>
<organism evidence="8 9">
    <name type="scientific">Bacillus bingmayongensis</name>
    <dbReference type="NCBI Taxonomy" id="1150157"/>
    <lineage>
        <taxon>Bacteria</taxon>
        <taxon>Bacillati</taxon>
        <taxon>Bacillota</taxon>
        <taxon>Bacilli</taxon>
        <taxon>Bacillales</taxon>
        <taxon>Bacillaceae</taxon>
        <taxon>Bacillus</taxon>
    </lineage>
</organism>
<dbReference type="InterPro" id="IPR001789">
    <property type="entry name" value="Sig_transdc_resp-reg_receiver"/>
</dbReference>
<dbReference type="PROSITE" id="PS50930">
    <property type="entry name" value="HTH_LYTTR"/>
    <property type="match status" value="1"/>
</dbReference>
<protein>
    <submittedName>
        <fullName evidence="8">LytTR family DNA-binding domain-containing protein</fullName>
    </submittedName>
</protein>
<evidence type="ECO:0000256" key="5">
    <source>
        <dbReference type="PROSITE-ProRule" id="PRU00169"/>
    </source>
</evidence>
<gene>
    <name evidence="8" type="ORF">U2I54_12400</name>
</gene>
<sequence length="240" mass="28045">MKIIICEDDITQLKRMQTIIENFAMMEDNGMQVVLATNNPDEVIAYLEKDHADCYFLDIDLKHEITGIVLGDIIRKQDPLCNIIIVTTHAEMTYLTFMYKISALDFIIKDHTDMLKERVISTLQEAYRRYIQIGQSQAVTKKLQIKSNGRTRNIDVEEIYFFEASPTLHKVILHLENEHVEFYGRLKDYEEAHEKLYRCHKAFIVNRNKIESVDVKERIVYLKNGETCLASARLIKGLLK</sequence>
<evidence type="ECO:0000313" key="9">
    <source>
        <dbReference type="Proteomes" id="UP001291930"/>
    </source>
</evidence>
<dbReference type="Proteomes" id="UP001291930">
    <property type="component" value="Unassembled WGS sequence"/>
</dbReference>
<dbReference type="PANTHER" id="PTHR37299">
    <property type="entry name" value="TRANSCRIPTIONAL REGULATOR-RELATED"/>
    <property type="match status" value="1"/>
</dbReference>
<dbReference type="InterPro" id="IPR007492">
    <property type="entry name" value="LytTR_DNA-bd_dom"/>
</dbReference>
<dbReference type="PANTHER" id="PTHR37299:SF3">
    <property type="entry name" value="STAGE 0 SPORULATION PROTEIN A HOMOLOG"/>
    <property type="match status" value="1"/>
</dbReference>
<dbReference type="SMART" id="SM00850">
    <property type="entry name" value="LytTR"/>
    <property type="match status" value="1"/>
</dbReference>
<dbReference type="SUPFAM" id="SSF52172">
    <property type="entry name" value="CheY-like"/>
    <property type="match status" value="1"/>
</dbReference>
<dbReference type="RefSeq" id="WP_374217871.1">
    <property type="nucleotide sequence ID" value="NZ_JAXOVW010000023.1"/>
</dbReference>
<dbReference type="EMBL" id="JAXOVW010000023">
    <property type="protein sequence ID" value="MDZ5607876.1"/>
    <property type="molecule type" value="Genomic_DNA"/>
</dbReference>
<proteinExistence type="predicted"/>
<name>A0ABU5JWP7_9BACI</name>
<feature type="domain" description="Response regulatory" evidence="6">
    <location>
        <begin position="2"/>
        <end position="124"/>
    </location>
</feature>
<evidence type="ECO:0000256" key="1">
    <source>
        <dbReference type="ARBA" id="ARBA00022490"/>
    </source>
</evidence>
<evidence type="ECO:0000256" key="3">
    <source>
        <dbReference type="ARBA" id="ARBA00023159"/>
    </source>
</evidence>
<dbReference type="Gene3D" id="3.40.50.2300">
    <property type="match status" value="1"/>
</dbReference>
<evidence type="ECO:0000256" key="4">
    <source>
        <dbReference type="ARBA" id="ARBA00037164"/>
    </source>
</evidence>
<evidence type="ECO:0000313" key="8">
    <source>
        <dbReference type="EMBL" id="MDZ5607876.1"/>
    </source>
</evidence>
<feature type="modified residue" description="4-aspartylphosphate" evidence="5">
    <location>
        <position position="58"/>
    </location>
</feature>
<dbReference type="InterPro" id="IPR011006">
    <property type="entry name" value="CheY-like_superfamily"/>
</dbReference>
<evidence type="ECO:0000259" key="7">
    <source>
        <dbReference type="PROSITE" id="PS50930"/>
    </source>
</evidence>
<dbReference type="Pfam" id="PF04397">
    <property type="entry name" value="LytTR"/>
    <property type="match status" value="1"/>
</dbReference>